<evidence type="ECO:0000256" key="1">
    <source>
        <dbReference type="ARBA" id="ARBA00022741"/>
    </source>
</evidence>
<evidence type="ECO:0000259" key="4">
    <source>
        <dbReference type="PROSITE" id="PS50837"/>
    </source>
</evidence>
<evidence type="ECO:0000313" key="6">
    <source>
        <dbReference type="EMBL" id="KAK2546816.1"/>
    </source>
</evidence>
<dbReference type="InterPro" id="IPR001611">
    <property type="entry name" value="Leu-rich_rpt"/>
</dbReference>
<gene>
    <name evidence="6" type="ORF">P5673_033462</name>
</gene>
<dbReference type="SUPFAM" id="SSF53756">
    <property type="entry name" value="UDP-Glycosyltransferase/glycogen phosphorylase"/>
    <property type="match status" value="1"/>
</dbReference>
<proteinExistence type="predicted"/>
<feature type="domain" description="NACHT" evidence="4">
    <location>
        <begin position="813"/>
        <end position="935"/>
    </location>
</feature>
<dbReference type="Pfam" id="PF20706">
    <property type="entry name" value="GT4-conflict"/>
    <property type="match status" value="1"/>
</dbReference>
<dbReference type="InterPro" id="IPR043502">
    <property type="entry name" value="DNA/RNA_pol_sf"/>
</dbReference>
<sequence length="1625" mass="179809">MASNVCLCQEHDPIHGPSKLQVTILASEWGSSKGGLSTINRELAIQLAKFSCVEVTFFLPKCSDQDTKAAASHNVSILKAVRRPGYHDELDWLSSPPETLRIDVVVGHGVKLGRQAQFIRDSHKCKWVQIAHTDPEELGMFKCYENPISTGEQKHHDEVELCQMADFVVGIGPKLAEAFRKYLGFCKRQQDVFEFIPGVFDDFSSVQQVPDVRKQCSVLVFGRGDPEDFKLKGFDIAARSVATLSDTILVFVGAPPGKHEEIAKRFIDSGIPANRLRVRGYMGKNSGFGEALCSVPFGFLFVIDSEDPSKWTASIEGIWNRDRRLQLEEVKAVRCFYGERYSWSEQCNHLIEKMFKLVDGTSSKTEMTAQAVGARKRKLIEDFKEICRNKLVICIIRKCKSCGPDEIPNWVLKNFAPILCRPVCSIFNSSISQGHVPSLWKCANVLPLGKVSQPRSIDSDLRPISLTAVLSKVLEGFVFDWLAAVVMPHIDPFQFGCVKKTSTTHALVHLIHQWLAATESPRTVVRSCLIDFSKAFDRIDHNILLHKLQLLNVPPILLNWCAHFLRDRQLRVKLGNSISTWKPVHAGVPQGTKLGPWFFLVMINDLSATLPLYKYVDDVTLFEVVPLSSIEPPVLQRELDKICEWTSSNNMKLNVTKTKEFIISFVKDPKLLDPLTVNSLPFESINTKLLGVHLSSDLKWATHVEAVCAKANHSPPVPPEKKRGVIEKNESEQPAARASCSSNVKEGIRQVYQKCEGVILPVPWCDEFNFQIDDIFTRLRIAAKEKTRGNVTTKELTNMTSVFTPHEYCKQPLIVLIEGEPGMGKTTYCQKLAFDWASKECVEWDESFPRIDVLLLLRCRGIESTIRNAIEEQILPKELKPEESEMFFQFLKENPSKVLLLLDGLDEVDPEKLEMFLNLIQRKLLPGCYIFLTSRHEVGSKYFQPAEHLAEALISKVKFDRDLRELTQNPLNTLLLCVIFEDLEGILPTNRTQLYLEIVLFILRRYESKNSLSSRGDLLLAYKKELMILGETALDSLCKQELYFDDPKGNIKESLLIKFCFLTVQSGGRKRAPCDRYGFFHKSFQEFFSGYFLAFSVIDDVTKSHSVLTDERNRNELFYVFKFMCGIVALRSEDTAVSVVQRIASVVNETCNISVKFLSYLSLADKFINECKTCSENVYTKLVCSLGESLEVDRVAIDSSSLMEFRISSSLWNKEFIGTVFQALTSNSTVASLKLAEWEFSSEVTNHLAQALRVNTCLSSLDLSGNSIGQEGANSLAQSLRDNTSLSFLRLSDNSIGNKGAILLAQALRVNTSLSSLDLSHNSVSSEGVNSLAETLKVNTSLSSLDLSTNTIGSEGTNSLAQALRVNTSLSSLKLCSTSIGVAGANLLAQVLRVNTSLSSLDLSRNSIGDEGASSLAEALKVNTSVSSLNLGNNSIGDEGANSLAKAVRVNASLSSLNLSTNSISGEGANSLAQALRVNTYLSSLDLHSNSIGAEGTKVNSSLSSLDLHSNSIGAEGAKSLAQALRVNSSVSSLDLNSNSIGAEGANSLAQALGVNTSLSSLDLSWNFIGDEGANSLVQALKVNTSLSSLYLICTSIDAKDSVAQLFRANTYLTYCDLDAIRIGF</sequence>
<dbReference type="Proteomes" id="UP001249851">
    <property type="component" value="Unassembled WGS sequence"/>
</dbReference>
<organism evidence="6 7">
    <name type="scientific">Acropora cervicornis</name>
    <name type="common">Staghorn coral</name>
    <dbReference type="NCBI Taxonomy" id="6130"/>
    <lineage>
        <taxon>Eukaryota</taxon>
        <taxon>Metazoa</taxon>
        <taxon>Cnidaria</taxon>
        <taxon>Anthozoa</taxon>
        <taxon>Hexacorallia</taxon>
        <taxon>Scleractinia</taxon>
        <taxon>Astrocoeniina</taxon>
        <taxon>Acroporidae</taxon>
        <taxon>Acropora</taxon>
    </lineage>
</organism>
<dbReference type="SUPFAM" id="SSF52540">
    <property type="entry name" value="P-loop containing nucleoside triphosphate hydrolases"/>
    <property type="match status" value="1"/>
</dbReference>
<dbReference type="Pfam" id="PF00078">
    <property type="entry name" value="RVT_1"/>
    <property type="match status" value="1"/>
</dbReference>
<dbReference type="PROSITE" id="PS50878">
    <property type="entry name" value="RT_POL"/>
    <property type="match status" value="1"/>
</dbReference>
<dbReference type="InterPro" id="IPR007111">
    <property type="entry name" value="NACHT_NTPase"/>
</dbReference>
<protein>
    <submittedName>
        <fullName evidence="6">NLR family CARD domain-containing protein 3</fullName>
    </submittedName>
</protein>
<dbReference type="GO" id="GO:0005524">
    <property type="term" value="F:ATP binding"/>
    <property type="evidence" value="ECO:0007669"/>
    <property type="project" value="UniProtKB-KW"/>
</dbReference>
<name>A0AAD9PQ48_ACRCE</name>
<dbReference type="InterPro" id="IPR032675">
    <property type="entry name" value="LRR_dom_sf"/>
</dbReference>
<feature type="region of interest" description="Disordered" evidence="3">
    <location>
        <begin position="711"/>
        <end position="739"/>
    </location>
</feature>
<dbReference type="CDD" id="cd01650">
    <property type="entry name" value="RT_nLTR_like"/>
    <property type="match status" value="1"/>
</dbReference>
<evidence type="ECO:0000313" key="7">
    <source>
        <dbReference type="Proteomes" id="UP001249851"/>
    </source>
</evidence>
<keyword evidence="1" id="KW-0547">Nucleotide-binding</keyword>
<dbReference type="Gene3D" id="3.80.10.10">
    <property type="entry name" value="Ribonuclease Inhibitor"/>
    <property type="match status" value="4"/>
</dbReference>
<dbReference type="InterPro" id="IPR027417">
    <property type="entry name" value="P-loop_NTPase"/>
</dbReference>
<evidence type="ECO:0000256" key="2">
    <source>
        <dbReference type="ARBA" id="ARBA00022840"/>
    </source>
</evidence>
<keyword evidence="7" id="KW-1185">Reference proteome</keyword>
<dbReference type="InterPro" id="IPR000477">
    <property type="entry name" value="RT_dom"/>
</dbReference>
<reference evidence="6" key="2">
    <citation type="journal article" date="2023" name="Science">
        <title>Genomic signatures of disease resistance in endangered staghorn corals.</title>
        <authorList>
            <person name="Vollmer S.V."/>
            <person name="Selwyn J.D."/>
            <person name="Despard B.A."/>
            <person name="Roesel C.L."/>
        </authorList>
    </citation>
    <scope>NUCLEOTIDE SEQUENCE</scope>
    <source>
        <strain evidence="6">K2</strain>
    </source>
</reference>
<feature type="compositionally biased region" description="Basic and acidic residues" evidence="3">
    <location>
        <begin position="719"/>
        <end position="731"/>
    </location>
</feature>
<dbReference type="Pfam" id="PF05729">
    <property type="entry name" value="NACHT"/>
    <property type="match status" value="1"/>
</dbReference>
<keyword evidence="2" id="KW-0067">ATP-binding</keyword>
<dbReference type="PROSITE" id="PS50837">
    <property type="entry name" value="NACHT"/>
    <property type="match status" value="1"/>
</dbReference>
<dbReference type="PANTHER" id="PTHR24114">
    <property type="entry name" value="LEUCINE RICH REPEAT FAMILY PROTEIN"/>
    <property type="match status" value="1"/>
</dbReference>
<dbReference type="InterPro" id="IPR052394">
    <property type="entry name" value="LRR-containing"/>
</dbReference>
<dbReference type="EMBL" id="JARQWQ010000269">
    <property type="protein sequence ID" value="KAK2546816.1"/>
    <property type="molecule type" value="Genomic_DNA"/>
</dbReference>
<evidence type="ECO:0000259" key="5">
    <source>
        <dbReference type="PROSITE" id="PS50878"/>
    </source>
</evidence>
<dbReference type="SUPFAM" id="SSF52047">
    <property type="entry name" value="RNI-like"/>
    <property type="match status" value="2"/>
</dbReference>
<evidence type="ECO:0000256" key="3">
    <source>
        <dbReference type="SAM" id="MobiDB-lite"/>
    </source>
</evidence>
<dbReference type="Pfam" id="PF13516">
    <property type="entry name" value="LRR_6"/>
    <property type="match status" value="11"/>
</dbReference>
<dbReference type="SUPFAM" id="SSF56672">
    <property type="entry name" value="DNA/RNA polymerases"/>
    <property type="match status" value="1"/>
</dbReference>
<dbReference type="Gene3D" id="3.40.50.300">
    <property type="entry name" value="P-loop containing nucleotide triphosphate hydrolases"/>
    <property type="match status" value="1"/>
</dbReference>
<dbReference type="CDD" id="cd00116">
    <property type="entry name" value="LRR_RI"/>
    <property type="match status" value="1"/>
</dbReference>
<accession>A0AAD9PQ48</accession>
<dbReference type="PANTHER" id="PTHR24114:SF2">
    <property type="entry name" value="F-BOX DOMAIN-CONTAINING PROTEIN-RELATED"/>
    <property type="match status" value="1"/>
</dbReference>
<reference evidence="6" key="1">
    <citation type="journal article" date="2023" name="G3 (Bethesda)">
        <title>Whole genome assembly and annotation of the endangered Caribbean coral Acropora cervicornis.</title>
        <authorList>
            <person name="Selwyn J.D."/>
            <person name="Vollmer S.V."/>
        </authorList>
    </citation>
    <scope>NUCLEOTIDE SEQUENCE</scope>
    <source>
        <strain evidence="6">K2</strain>
    </source>
</reference>
<feature type="domain" description="Reverse transcriptase" evidence="5">
    <location>
        <begin position="429"/>
        <end position="694"/>
    </location>
</feature>
<dbReference type="SMART" id="SM00368">
    <property type="entry name" value="LRR_RI"/>
    <property type="match status" value="11"/>
</dbReference>
<comment type="caution">
    <text evidence="6">The sequence shown here is derived from an EMBL/GenBank/DDBJ whole genome shotgun (WGS) entry which is preliminary data.</text>
</comment>